<proteinExistence type="predicted"/>
<gene>
    <name evidence="2" type="ORF">SAMN05444682_109130</name>
</gene>
<dbReference type="STRING" id="1477437.SAMN05444682_109130"/>
<feature type="domain" description="Polysaccharide pyruvyl transferase" evidence="1">
    <location>
        <begin position="48"/>
        <end position="292"/>
    </location>
</feature>
<dbReference type="EMBL" id="FOQO01000009">
    <property type="protein sequence ID" value="SFJ37817.1"/>
    <property type="molecule type" value="Genomic_DNA"/>
</dbReference>
<dbReference type="Pfam" id="PF04230">
    <property type="entry name" value="PS_pyruv_trans"/>
    <property type="match status" value="1"/>
</dbReference>
<organism evidence="2 3">
    <name type="scientific">Parapedobacter indicus</name>
    <dbReference type="NCBI Taxonomy" id="1477437"/>
    <lineage>
        <taxon>Bacteria</taxon>
        <taxon>Pseudomonadati</taxon>
        <taxon>Bacteroidota</taxon>
        <taxon>Sphingobacteriia</taxon>
        <taxon>Sphingobacteriales</taxon>
        <taxon>Sphingobacteriaceae</taxon>
        <taxon>Parapedobacter</taxon>
    </lineage>
</organism>
<dbReference type="PANTHER" id="PTHR36836:SF1">
    <property type="entry name" value="COLANIC ACID BIOSYNTHESIS PROTEIN WCAK"/>
    <property type="match status" value="1"/>
</dbReference>
<evidence type="ECO:0000313" key="3">
    <source>
        <dbReference type="Proteomes" id="UP000198670"/>
    </source>
</evidence>
<dbReference type="PANTHER" id="PTHR36836">
    <property type="entry name" value="COLANIC ACID BIOSYNTHESIS PROTEIN WCAK"/>
    <property type="match status" value="1"/>
</dbReference>
<dbReference type="Proteomes" id="UP000198670">
    <property type="component" value="Unassembled WGS sequence"/>
</dbReference>
<dbReference type="GO" id="GO:0016740">
    <property type="term" value="F:transferase activity"/>
    <property type="evidence" value="ECO:0007669"/>
    <property type="project" value="UniProtKB-KW"/>
</dbReference>
<dbReference type="InterPro" id="IPR007345">
    <property type="entry name" value="Polysacch_pyruvyl_Trfase"/>
</dbReference>
<evidence type="ECO:0000259" key="1">
    <source>
        <dbReference type="Pfam" id="PF04230"/>
    </source>
</evidence>
<dbReference type="RefSeq" id="WP_177195206.1">
    <property type="nucleotide sequence ID" value="NZ_FOQO01000009.1"/>
</dbReference>
<dbReference type="AlphaFoldDB" id="A0A1I3QXE5"/>
<name>A0A1I3QXE5_9SPHI</name>
<keyword evidence="2" id="KW-0808">Transferase</keyword>
<sequence length="354" mass="41647">MLNFIREELRKKILFPLKIKRWTGDVVEQFKKTPEKRIIVFQTPTHSNIGDHAIAEAQYLFISDNFPDYCYIEINQTLMPEFIKKYKQFIRASDILVLHGGGNFGNEYMREENLRRMVVSEFPENKIVIFPQTIYYSEDELGKSELKKTKELFINHKKLILTAREQVSYDLMKTYFPTNKVILTPDIVLYLSKNYLFERQYGLEVIRADQESILSNRAKDEIHTLLEDNFEEVIVSDMHIENYGKAYTSKQRAPIVENKFRQFARAKLAITDRLHGMVFATVTGTPCIVFSNYNQKVSGTHRWIKDLPYIKFVDTFEQAKSAFEELKELPSYESYSSDTLKFKYQPLIDVIRAS</sequence>
<accession>A0A1I3QXE5</accession>
<keyword evidence="3" id="KW-1185">Reference proteome</keyword>
<protein>
    <submittedName>
        <fullName evidence="2">Exopolysaccharide biosynthesis protein EpsI, predicted pyruvyl transferase</fullName>
    </submittedName>
</protein>
<reference evidence="2 3" key="1">
    <citation type="submission" date="2016-10" db="EMBL/GenBank/DDBJ databases">
        <authorList>
            <person name="de Groot N.N."/>
        </authorList>
    </citation>
    <scope>NUCLEOTIDE SEQUENCE [LARGE SCALE GENOMIC DNA]</scope>
    <source>
        <strain evidence="2 3">RK1</strain>
    </source>
</reference>
<evidence type="ECO:0000313" key="2">
    <source>
        <dbReference type="EMBL" id="SFJ37817.1"/>
    </source>
</evidence>